<evidence type="ECO:0000256" key="1">
    <source>
        <dbReference type="SAM" id="MobiDB-lite"/>
    </source>
</evidence>
<organism evidence="2 3">
    <name type="scientific">Mesobacillus campisalis</name>
    <dbReference type="NCBI Taxonomy" id="1408103"/>
    <lineage>
        <taxon>Bacteria</taxon>
        <taxon>Bacillati</taxon>
        <taxon>Bacillota</taxon>
        <taxon>Bacilli</taxon>
        <taxon>Bacillales</taxon>
        <taxon>Bacillaceae</taxon>
        <taxon>Mesobacillus</taxon>
    </lineage>
</organism>
<proteinExistence type="predicted"/>
<evidence type="ECO:0000313" key="2">
    <source>
        <dbReference type="EMBL" id="KKK36809.1"/>
    </source>
</evidence>
<dbReference type="EMBL" id="LAYY01000022">
    <property type="protein sequence ID" value="KKK36809.1"/>
    <property type="molecule type" value="Genomic_DNA"/>
</dbReference>
<keyword evidence="3" id="KW-1185">Reference proteome</keyword>
<feature type="region of interest" description="Disordered" evidence="1">
    <location>
        <begin position="67"/>
        <end position="88"/>
    </location>
</feature>
<dbReference type="AlphaFoldDB" id="A0A0M2SQH3"/>
<protein>
    <submittedName>
        <fullName evidence="2">Uncharacterized protein</fullName>
    </submittedName>
</protein>
<sequence length="88" mass="10243">MNPSSAFIVTYSILSYLTKSDFIPLKQHPITTSQKYTLERMDKMQHRQHAHNQIIYVTNSAYDELQNNRNEKKAASRETEKTGRLNNG</sequence>
<feature type="compositionally biased region" description="Basic and acidic residues" evidence="1">
    <location>
        <begin position="69"/>
        <end position="88"/>
    </location>
</feature>
<dbReference type="PATRIC" id="fig|1408103.3.peg.3835"/>
<comment type="caution">
    <text evidence="2">The sequence shown here is derived from an EMBL/GenBank/DDBJ whole genome shotgun (WGS) entry which is preliminary data.</text>
</comment>
<evidence type="ECO:0000313" key="3">
    <source>
        <dbReference type="Proteomes" id="UP000034166"/>
    </source>
</evidence>
<accession>A0A0M2SQH3</accession>
<reference evidence="2 3" key="1">
    <citation type="submission" date="2015-04" db="EMBL/GenBank/DDBJ databases">
        <title>Taxonomic description and genome sequence of Bacillus campisalis sp. nov., a novel member of the genus Bacillus isolated from solar saltern.</title>
        <authorList>
            <person name="Mathan Kumar R."/>
            <person name="Kaur G."/>
            <person name="Kumar A."/>
            <person name="Singh N.K."/>
            <person name="Kaur N."/>
            <person name="Kumar N."/>
            <person name="Mayilraj S."/>
        </authorList>
    </citation>
    <scope>NUCLEOTIDE SEQUENCE [LARGE SCALE GENOMIC DNA]</scope>
    <source>
        <strain evidence="2 3">SA2-6</strain>
    </source>
</reference>
<name>A0A0M2SQH3_9BACI</name>
<gene>
    <name evidence="2" type="ORF">WQ57_17255</name>
</gene>
<dbReference type="Proteomes" id="UP000034166">
    <property type="component" value="Unassembled WGS sequence"/>
</dbReference>